<reference evidence="2" key="2">
    <citation type="submission" date="2013-04" db="EMBL/GenBank/DDBJ databases">
        <title>Genomic mechanisms accounting for the adaptation to parasitism in nematode-trapping fungi.</title>
        <authorList>
            <person name="Ahren D.G."/>
        </authorList>
    </citation>
    <scope>NUCLEOTIDE SEQUENCE [LARGE SCALE GENOMIC DNA]</scope>
    <source>
        <strain evidence="2">CBS 200.50</strain>
    </source>
</reference>
<dbReference type="AlphaFoldDB" id="S8A441"/>
<dbReference type="Proteomes" id="UP000015100">
    <property type="component" value="Unassembled WGS sequence"/>
</dbReference>
<comment type="caution">
    <text evidence="1">The sequence shown here is derived from an EMBL/GenBank/DDBJ whole genome shotgun (WGS) entry which is preliminary data.</text>
</comment>
<sequence>MEKTPFIRGPDYYLMIIVMGKVGHMEEVRKLFLSCLKHKTSRCQGLLRSVIDAYLAFMVQIGRDPNAASHGYVPACLGGKSWNLVLCKRPNAALQDIEQYFAKHECPTTTVGAYEEISFITNILLNVFPSWPSSTIFRPYLWMGVNAGFSTLLRKQFRELINPPPRSTYIIAIRKKFASLWFGEMIFVAGRARDFEWVEEITELFSEYLREGLFSAATLAKEVSSGKIGKELEEASVFADYVWAAATCGRWDVAFGMKKALLEHWSGNLYLQIRIQFLRKLKGRINKDPPTKDKDWAAYLTRERCNAEEQQRIQAAIFDGLRVNRLQQEAKGLRTRIPKFGTTPLI</sequence>
<evidence type="ECO:0000313" key="2">
    <source>
        <dbReference type="Proteomes" id="UP000015100"/>
    </source>
</evidence>
<keyword evidence="2" id="KW-1185">Reference proteome</keyword>
<accession>S8A441</accession>
<dbReference type="EMBL" id="AQGS01001006">
    <property type="protein sequence ID" value="EPS35866.1"/>
    <property type="molecule type" value="Genomic_DNA"/>
</dbReference>
<name>S8A441_DACHA</name>
<gene>
    <name evidence="1" type="ORF">H072_10669</name>
</gene>
<dbReference type="HOGENOM" id="CLU_801729_0_0_1"/>
<evidence type="ECO:0000313" key="1">
    <source>
        <dbReference type="EMBL" id="EPS35866.1"/>
    </source>
</evidence>
<organism evidence="1 2">
    <name type="scientific">Dactylellina haptotyla (strain CBS 200.50)</name>
    <name type="common">Nematode-trapping fungus</name>
    <name type="synonym">Monacrosporium haptotylum</name>
    <dbReference type="NCBI Taxonomy" id="1284197"/>
    <lineage>
        <taxon>Eukaryota</taxon>
        <taxon>Fungi</taxon>
        <taxon>Dikarya</taxon>
        <taxon>Ascomycota</taxon>
        <taxon>Pezizomycotina</taxon>
        <taxon>Orbiliomycetes</taxon>
        <taxon>Orbiliales</taxon>
        <taxon>Orbiliaceae</taxon>
        <taxon>Dactylellina</taxon>
    </lineage>
</organism>
<protein>
    <submittedName>
        <fullName evidence="1">Uncharacterized protein</fullName>
    </submittedName>
</protein>
<reference evidence="1 2" key="1">
    <citation type="journal article" date="2013" name="PLoS Genet.">
        <title>Genomic mechanisms accounting for the adaptation to parasitism in nematode-trapping fungi.</title>
        <authorList>
            <person name="Meerupati T."/>
            <person name="Andersson K.M."/>
            <person name="Friman E."/>
            <person name="Kumar D."/>
            <person name="Tunlid A."/>
            <person name="Ahren D."/>
        </authorList>
    </citation>
    <scope>NUCLEOTIDE SEQUENCE [LARGE SCALE GENOMIC DNA]</scope>
    <source>
        <strain evidence="1 2">CBS 200.50</strain>
    </source>
</reference>
<proteinExistence type="predicted"/>